<gene>
    <name evidence="1" type="ORF">LPLAT_LOCUS743</name>
</gene>
<name>A0AAV2N394_9HYME</name>
<keyword evidence="2" id="KW-1185">Reference proteome</keyword>
<dbReference type="Proteomes" id="UP001497644">
    <property type="component" value="Chromosome 1"/>
</dbReference>
<protein>
    <submittedName>
        <fullName evidence="1">Uncharacterized protein</fullName>
    </submittedName>
</protein>
<dbReference type="EMBL" id="OZ034824">
    <property type="protein sequence ID" value="CAL1673969.1"/>
    <property type="molecule type" value="Genomic_DNA"/>
</dbReference>
<dbReference type="AlphaFoldDB" id="A0AAV2N394"/>
<reference evidence="1 2" key="1">
    <citation type="submission" date="2024-04" db="EMBL/GenBank/DDBJ databases">
        <authorList>
            <consortium name="Molecular Ecology Group"/>
        </authorList>
    </citation>
    <scope>NUCLEOTIDE SEQUENCE [LARGE SCALE GENOMIC DNA]</scope>
</reference>
<evidence type="ECO:0000313" key="2">
    <source>
        <dbReference type="Proteomes" id="UP001497644"/>
    </source>
</evidence>
<evidence type="ECO:0000313" key="1">
    <source>
        <dbReference type="EMBL" id="CAL1673969.1"/>
    </source>
</evidence>
<proteinExistence type="predicted"/>
<sequence length="72" mass="7989">MIVLDRYEDEFHELNYYNGRGASSRELYDSQHSRIAPLASRLLGLSFPTPSPARASNVGTGHVAIIHTLCTD</sequence>
<accession>A0AAV2N394</accession>
<organism evidence="1 2">
    <name type="scientific">Lasius platythorax</name>
    <dbReference type="NCBI Taxonomy" id="488582"/>
    <lineage>
        <taxon>Eukaryota</taxon>
        <taxon>Metazoa</taxon>
        <taxon>Ecdysozoa</taxon>
        <taxon>Arthropoda</taxon>
        <taxon>Hexapoda</taxon>
        <taxon>Insecta</taxon>
        <taxon>Pterygota</taxon>
        <taxon>Neoptera</taxon>
        <taxon>Endopterygota</taxon>
        <taxon>Hymenoptera</taxon>
        <taxon>Apocrita</taxon>
        <taxon>Aculeata</taxon>
        <taxon>Formicoidea</taxon>
        <taxon>Formicidae</taxon>
        <taxon>Formicinae</taxon>
        <taxon>Lasius</taxon>
        <taxon>Lasius</taxon>
    </lineage>
</organism>